<dbReference type="AlphaFoldDB" id="A0A6J5GQH3"/>
<proteinExistence type="predicted"/>
<organism evidence="2 3">
    <name type="scientific">Paraburkholderia caffeinitolerans</name>
    <dbReference type="NCBI Taxonomy" id="1723730"/>
    <lineage>
        <taxon>Bacteria</taxon>
        <taxon>Pseudomonadati</taxon>
        <taxon>Pseudomonadota</taxon>
        <taxon>Betaproteobacteria</taxon>
        <taxon>Burkholderiales</taxon>
        <taxon>Burkholderiaceae</taxon>
        <taxon>Paraburkholderia</taxon>
    </lineage>
</organism>
<dbReference type="Proteomes" id="UP000494119">
    <property type="component" value="Unassembled WGS sequence"/>
</dbReference>
<keyword evidence="3" id="KW-1185">Reference proteome</keyword>
<evidence type="ECO:0000256" key="1">
    <source>
        <dbReference type="SAM" id="SignalP"/>
    </source>
</evidence>
<evidence type="ECO:0000313" key="3">
    <source>
        <dbReference type="Proteomes" id="UP000494119"/>
    </source>
</evidence>
<sequence>MKNGMSRWRRVAFGLLLLLGAASAKAEAPAHCSYGYQDSSCLGPQYRAAQTPPTCSTGAGWTTLTPAKWVGSGFTQPACQYDAPPTCQAGYTQTSDPVWNGSSWSAPSCAPPSVPQLPTPPGQICTSAVVSGTLLVTADGYSNQHLPGSSFTQLSGYSVIPFNTSWSTVWQFPTYGIADSYATIDISDATISLGLPGSARTTNTWYAATYTGPAVADTGGLGSWNGYVAFCSIDAGGNFAGVVMSSFMPHQTSAN</sequence>
<keyword evidence="1" id="KW-0732">Signal</keyword>
<reference evidence="2 3" key="1">
    <citation type="submission" date="2020-04" db="EMBL/GenBank/DDBJ databases">
        <authorList>
            <person name="De Canck E."/>
        </authorList>
    </citation>
    <scope>NUCLEOTIDE SEQUENCE [LARGE SCALE GENOMIC DNA]</scope>
    <source>
        <strain evidence="2 3">LMG 28688</strain>
    </source>
</reference>
<protein>
    <submittedName>
        <fullName evidence="2">Uncharacterized protein</fullName>
    </submittedName>
</protein>
<feature type="signal peptide" evidence="1">
    <location>
        <begin position="1"/>
        <end position="26"/>
    </location>
</feature>
<dbReference type="EMBL" id="CADIKL010000045">
    <property type="protein sequence ID" value="CAB3805103.1"/>
    <property type="molecule type" value="Genomic_DNA"/>
</dbReference>
<evidence type="ECO:0000313" key="2">
    <source>
        <dbReference type="EMBL" id="CAB3805103.1"/>
    </source>
</evidence>
<feature type="chain" id="PRO_5027109615" evidence="1">
    <location>
        <begin position="27"/>
        <end position="255"/>
    </location>
</feature>
<accession>A0A6J5GQH3</accession>
<name>A0A6J5GQH3_9BURK</name>
<gene>
    <name evidence="2" type="ORF">LMG28688_06113</name>
</gene>